<keyword evidence="1" id="KW-0175">Coiled coil</keyword>
<dbReference type="GeneID" id="5032024"/>
<dbReference type="InParanoid" id="A0D725"/>
<sequence length="100" mass="11626">MQMKNNSESQLESLQGDISLYRANATDTNSMQAEFFAISTQLEGQIAGLRRQLADLELLMLSLRVIMKDQNNPIKIKMQNSNNQDYNYHNYRPVLRIQFN</sequence>
<evidence type="ECO:0000313" key="3">
    <source>
        <dbReference type="Proteomes" id="UP000000600"/>
    </source>
</evidence>
<gene>
    <name evidence="2" type="ORF">GSPATT00001883001</name>
</gene>
<dbReference type="KEGG" id="ptm:GSPATT00001883001"/>
<dbReference type="Proteomes" id="UP000000600">
    <property type="component" value="Unassembled WGS sequence"/>
</dbReference>
<dbReference type="HOGENOM" id="CLU_2311602_0_0_1"/>
<evidence type="ECO:0000256" key="1">
    <source>
        <dbReference type="SAM" id="Coils"/>
    </source>
</evidence>
<dbReference type="AlphaFoldDB" id="A0D725"/>
<accession>A0D725</accession>
<name>A0D725_PARTE</name>
<keyword evidence="3" id="KW-1185">Reference proteome</keyword>
<feature type="coiled-coil region" evidence="1">
    <location>
        <begin position="4"/>
        <end position="59"/>
    </location>
</feature>
<evidence type="ECO:0000313" key="2">
    <source>
        <dbReference type="EMBL" id="CAK78842.1"/>
    </source>
</evidence>
<protein>
    <submittedName>
        <fullName evidence="2">Uncharacterized protein</fullName>
    </submittedName>
</protein>
<dbReference type="RefSeq" id="XP_001446239.1">
    <property type="nucleotide sequence ID" value="XM_001446202.1"/>
</dbReference>
<dbReference type="EMBL" id="CT868318">
    <property type="protein sequence ID" value="CAK78842.1"/>
    <property type="molecule type" value="Genomic_DNA"/>
</dbReference>
<reference evidence="2 3" key="1">
    <citation type="journal article" date="2006" name="Nature">
        <title>Global trends of whole-genome duplications revealed by the ciliate Paramecium tetraurelia.</title>
        <authorList>
            <consortium name="Genoscope"/>
            <person name="Aury J.-M."/>
            <person name="Jaillon O."/>
            <person name="Duret L."/>
            <person name="Noel B."/>
            <person name="Jubin C."/>
            <person name="Porcel B.M."/>
            <person name="Segurens B."/>
            <person name="Daubin V."/>
            <person name="Anthouard V."/>
            <person name="Aiach N."/>
            <person name="Arnaiz O."/>
            <person name="Billaut A."/>
            <person name="Beisson J."/>
            <person name="Blanc I."/>
            <person name="Bouhouche K."/>
            <person name="Camara F."/>
            <person name="Duharcourt S."/>
            <person name="Guigo R."/>
            <person name="Gogendeau D."/>
            <person name="Katinka M."/>
            <person name="Keller A.-M."/>
            <person name="Kissmehl R."/>
            <person name="Klotz C."/>
            <person name="Koll F."/>
            <person name="Le Moue A."/>
            <person name="Lepere C."/>
            <person name="Malinsky S."/>
            <person name="Nowacki M."/>
            <person name="Nowak J.K."/>
            <person name="Plattner H."/>
            <person name="Poulain J."/>
            <person name="Ruiz F."/>
            <person name="Serrano V."/>
            <person name="Zagulski M."/>
            <person name="Dessen P."/>
            <person name="Betermier M."/>
            <person name="Weissenbach J."/>
            <person name="Scarpelli C."/>
            <person name="Schachter V."/>
            <person name="Sperling L."/>
            <person name="Meyer E."/>
            <person name="Cohen J."/>
            <person name="Wincker P."/>
        </authorList>
    </citation>
    <scope>NUCLEOTIDE SEQUENCE [LARGE SCALE GENOMIC DNA]</scope>
    <source>
        <strain evidence="2 3">Stock d4-2</strain>
    </source>
</reference>
<proteinExistence type="predicted"/>
<organism evidence="2 3">
    <name type="scientific">Paramecium tetraurelia</name>
    <dbReference type="NCBI Taxonomy" id="5888"/>
    <lineage>
        <taxon>Eukaryota</taxon>
        <taxon>Sar</taxon>
        <taxon>Alveolata</taxon>
        <taxon>Ciliophora</taxon>
        <taxon>Intramacronucleata</taxon>
        <taxon>Oligohymenophorea</taxon>
        <taxon>Peniculida</taxon>
        <taxon>Parameciidae</taxon>
        <taxon>Paramecium</taxon>
    </lineage>
</organism>